<dbReference type="GO" id="GO:0005525">
    <property type="term" value="F:GTP binding"/>
    <property type="evidence" value="ECO:0007669"/>
    <property type="project" value="UniProtKB-KW"/>
</dbReference>
<evidence type="ECO:0000256" key="2">
    <source>
        <dbReference type="ARBA" id="ARBA00023134"/>
    </source>
</evidence>
<dbReference type="Pfam" id="PF02663">
    <property type="entry name" value="FmdE"/>
    <property type="match status" value="1"/>
</dbReference>
<dbReference type="STRING" id="471514.AN477_10610"/>
<dbReference type="PATRIC" id="fig|471514.4.peg.5186"/>
<dbReference type="AlphaFoldDB" id="A0A0P9EKY5"/>
<keyword evidence="2" id="KW-0342">GTP-binding</keyword>
<evidence type="ECO:0000313" key="5">
    <source>
        <dbReference type="Proteomes" id="UP000050482"/>
    </source>
</evidence>
<dbReference type="InterPro" id="IPR003814">
    <property type="entry name" value="FmdEsu_dom"/>
</dbReference>
<evidence type="ECO:0000313" key="4">
    <source>
        <dbReference type="EMBL" id="KPV43863.1"/>
    </source>
</evidence>
<name>A0A0P9EKY5_9BACL</name>
<dbReference type="EMBL" id="LJCO01000045">
    <property type="protein sequence ID" value="KPV43863.1"/>
    <property type="molecule type" value="Genomic_DNA"/>
</dbReference>
<keyword evidence="5" id="KW-1185">Reference proteome</keyword>
<dbReference type="InterPro" id="IPR023288">
    <property type="entry name" value="Pa2218-like_dom_sf"/>
</dbReference>
<gene>
    <name evidence="4" type="ORF">AN477_10610</name>
</gene>
<dbReference type="InterPro" id="IPR037103">
    <property type="entry name" value="Tubulin/FtsZ-like_C"/>
</dbReference>
<keyword evidence="1" id="KW-0547">Nucleotide-binding</keyword>
<evidence type="ECO:0000259" key="3">
    <source>
        <dbReference type="Pfam" id="PF02663"/>
    </source>
</evidence>
<sequence length="215" mass="24176">MAVQLQHETHVSEEELKAAQYFHGHKCPAVPQGLRAAHLAMDILGVNRARSGGELKAIVELGEHHFSGCFADGIQFATGCTFGKGNIVKNPLGKFAVTLVDPRTRRAVRVAVKYDRMMMCLDMPFFEQRKKGIPPYEIDPKDVDPLIQDVISHDWHDMFDVTTFENYPVQKASESFDAVQCVDCKEMVVSNYAVALNGEFLCKTCFSTRVHRKEL</sequence>
<dbReference type="Proteomes" id="UP000050482">
    <property type="component" value="Unassembled WGS sequence"/>
</dbReference>
<comment type="caution">
    <text evidence="4">The sequence shown here is derived from an EMBL/GenBank/DDBJ whole genome shotgun (WGS) entry which is preliminary data.</text>
</comment>
<dbReference type="OrthoDB" id="9804309at2"/>
<evidence type="ECO:0000256" key="1">
    <source>
        <dbReference type="ARBA" id="ARBA00022741"/>
    </source>
</evidence>
<organism evidence="4 5">
    <name type="scientific">Alicyclobacillus ferrooxydans</name>
    <dbReference type="NCBI Taxonomy" id="471514"/>
    <lineage>
        <taxon>Bacteria</taxon>
        <taxon>Bacillati</taxon>
        <taxon>Bacillota</taxon>
        <taxon>Bacilli</taxon>
        <taxon>Bacillales</taxon>
        <taxon>Alicyclobacillaceae</taxon>
        <taxon>Alicyclobacillus</taxon>
    </lineage>
</organism>
<proteinExistence type="predicted"/>
<dbReference type="PANTHER" id="PTHR39418">
    <property type="entry name" value="DEHYDROGENASE-RELATED"/>
    <property type="match status" value="1"/>
</dbReference>
<dbReference type="RefSeq" id="WP_054969174.1">
    <property type="nucleotide sequence ID" value="NZ_LJCO01000045.1"/>
</dbReference>
<protein>
    <submittedName>
        <fullName evidence="4">Formylmethanofuran dehydrogenase</fullName>
    </submittedName>
</protein>
<dbReference type="PANTHER" id="PTHR39418:SF1">
    <property type="entry name" value="DEHYDROGENASE"/>
    <property type="match status" value="1"/>
</dbReference>
<dbReference type="SUPFAM" id="SSF143555">
    <property type="entry name" value="FwdE-like"/>
    <property type="match status" value="1"/>
</dbReference>
<dbReference type="Gene3D" id="1.10.3320.10">
    <property type="entry name" value="pa2218 like domain"/>
    <property type="match status" value="1"/>
</dbReference>
<accession>A0A0P9EKY5</accession>
<reference evidence="4 5" key="1">
    <citation type="submission" date="2015-09" db="EMBL/GenBank/DDBJ databases">
        <title>Draft genome sequence of Alicyclobacillus ferrooxydans DSM 22381.</title>
        <authorList>
            <person name="Hemp J."/>
        </authorList>
    </citation>
    <scope>NUCLEOTIDE SEQUENCE [LARGE SCALE GENOMIC DNA]</scope>
    <source>
        <strain evidence="4 5">TC-34</strain>
    </source>
</reference>
<dbReference type="Gene3D" id="3.30.1330.20">
    <property type="entry name" value="Tubulin/FtsZ, C-terminal domain"/>
    <property type="match status" value="1"/>
</dbReference>
<dbReference type="InterPro" id="IPR053194">
    <property type="entry name" value="tRNA_methyltr_O"/>
</dbReference>
<feature type="domain" description="Formylmethanofuran dehydrogenase subunit E" evidence="3">
    <location>
        <begin position="22"/>
        <end position="159"/>
    </location>
</feature>